<name>A0A2S6ISW6_9ACTN</name>
<reference evidence="16 17" key="1">
    <citation type="submission" date="2018-02" db="EMBL/GenBank/DDBJ databases">
        <title>Genomic Encyclopedia of Archaeal and Bacterial Type Strains, Phase II (KMG-II): from individual species to whole genera.</title>
        <authorList>
            <person name="Goeker M."/>
        </authorList>
    </citation>
    <scope>NUCLEOTIDE SEQUENCE [LARGE SCALE GENOMIC DNA]</scope>
    <source>
        <strain evidence="16 17">DSM 22857</strain>
    </source>
</reference>
<dbReference type="SUPFAM" id="SSF52743">
    <property type="entry name" value="Subtilisin-like"/>
    <property type="match status" value="1"/>
</dbReference>
<dbReference type="InterPro" id="IPR037045">
    <property type="entry name" value="S8pro/Inhibitor_I9_sf"/>
</dbReference>
<dbReference type="GO" id="GO:0005576">
    <property type="term" value="C:extracellular region"/>
    <property type="evidence" value="ECO:0007669"/>
    <property type="project" value="UniProtKB-SubCell"/>
</dbReference>
<dbReference type="PROSITE" id="PS51892">
    <property type="entry name" value="SUBTILASE"/>
    <property type="match status" value="1"/>
</dbReference>
<dbReference type="EMBL" id="PTJD01000004">
    <property type="protein sequence ID" value="PPK97339.1"/>
    <property type="molecule type" value="Genomic_DNA"/>
</dbReference>
<proteinExistence type="inferred from homology"/>
<dbReference type="PROSITE" id="PS00136">
    <property type="entry name" value="SUBTILASE_ASP"/>
    <property type="match status" value="1"/>
</dbReference>
<evidence type="ECO:0000256" key="5">
    <source>
        <dbReference type="ARBA" id="ARBA00022801"/>
    </source>
</evidence>
<dbReference type="PRINTS" id="PR00723">
    <property type="entry name" value="SUBTILISIN"/>
</dbReference>
<dbReference type="Gene3D" id="3.30.70.80">
    <property type="entry name" value="Peptidase S8 propeptide/proteinase inhibitor I9"/>
    <property type="match status" value="1"/>
</dbReference>
<dbReference type="Gene3D" id="3.50.30.30">
    <property type="match status" value="1"/>
</dbReference>
<dbReference type="Pfam" id="PF17766">
    <property type="entry name" value="fn3_6"/>
    <property type="match status" value="1"/>
</dbReference>
<dbReference type="InterPro" id="IPR000209">
    <property type="entry name" value="Peptidase_S8/S53_dom"/>
</dbReference>
<feature type="signal peptide" evidence="11">
    <location>
        <begin position="1"/>
        <end position="21"/>
    </location>
</feature>
<protein>
    <submittedName>
        <fullName evidence="16">Peptidase inhibitor I9</fullName>
    </submittedName>
</protein>
<keyword evidence="6 9" id="KW-0720">Serine protease</keyword>
<dbReference type="Pfam" id="PF05922">
    <property type="entry name" value="Inhibitor_I9"/>
    <property type="match status" value="1"/>
</dbReference>
<feature type="domain" description="Subtilisin-like protease fibronectin type-III" evidence="15">
    <location>
        <begin position="697"/>
        <end position="790"/>
    </location>
</feature>
<dbReference type="InterPro" id="IPR034197">
    <property type="entry name" value="Peptidases_S8_3"/>
</dbReference>
<dbReference type="OrthoDB" id="614750at2"/>
<dbReference type="RefSeq" id="WP_104432161.1">
    <property type="nucleotide sequence ID" value="NZ_PTJD01000004.1"/>
</dbReference>
<feature type="active site" description="Charge relay system" evidence="8 9">
    <location>
        <position position="179"/>
    </location>
</feature>
<evidence type="ECO:0000256" key="11">
    <source>
        <dbReference type="SAM" id="SignalP"/>
    </source>
</evidence>
<dbReference type="InterPro" id="IPR003137">
    <property type="entry name" value="PA_domain"/>
</dbReference>
<dbReference type="InterPro" id="IPR023827">
    <property type="entry name" value="Peptidase_S8_Asp-AS"/>
</dbReference>
<accession>A0A2S6ISW6</accession>
<dbReference type="Proteomes" id="UP000239485">
    <property type="component" value="Unassembled WGS sequence"/>
</dbReference>
<evidence type="ECO:0000256" key="3">
    <source>
        <dbReference type="ARBA" id="ARBA00022670"/>
    </source>
</evidence>
<dbReference type="PANTHER" id="PTHR10795">
    <property type="entry name" value="PROPROTEIN CONVERTASE SUBTILISIN/KEXIN"/>
    <property type="match status" value="1"/>
</dbReference>
<evidence type="ECO:0000256" key="4">
    <source>
        <dbReference type="ARBA" id="ARBA00022729"/>
    </source>
</evidence>
<dbReference type="InterPro" id="IPR045051">
    <property type="entry name" value="SBT"/>
</dbReference>
<dbReference type="InterPro" id="IPR023828">
    <property type="entry name" value="Peptidase_S8_Ser-AS"/>
</dbReference>
<dbReference type="Pfam" id="PF02225">
    <property type="entry name" value="PA"/>
    <property type="match status" value="1"/>
</dbReference>
<dbReference type="AlphaFoldDB" id="A0A2S6ISW6"/>
<dbReference type="GO" id="GO:0006508">
    <property type="term" value="P:proteolysis"/>
    <property type="evidence" value="ECO:0007669"/>
    <property type="project" value="UniProtKB-KW"/>
</dbReference>
<dbReference type="GO" id="GO:0004252">
    <property type="term" value="F:serine-type endopeptidase activity"/>
    <property type="evidence" value="ECO:0007669"/>
    <property type="project" value="UniProtKB-UniRule"/>
</dbReference>
<feature type="active site" description="Charge relay system" evidence="8 9">
    <location>
        <position position="601"/>
    </location>
</feature>
<evidence type="ECO:0000256" key="1">
    <source>
        <dbReference type="ARBA" id="ARBA00004613"/>
    </source>
</evidence>
<organism evidence="16 17">
    <name type="scientific">Kineococcus xinjiangensis</name>
    <dbReference type="NCBI Taxonomy" id="512762"/>
    <lineage>
        <taxon>Bacteria</taxon>
        <taxon>Bacillati</taxon>
        <taxon>Actinomycetota</taxon>
        <taxon>Actinomycetes</taxon>
        <taxon>Kineosporiales</taxon>
        <taxon>Kineosporiaceae</taxon>
        <taxon>Kineococcus</taxon>
    </lineage>
</organism>
<feature type="domain" description="PA" evidence="13">
    <location>
        <begin position="450"/>
        <end position="522"/>
    </location>
</feature>
<comment type="subcellular location">
    <subcellularLocation>
        <location evidence="1">Secreted</location>
    </subcellularLocation>
</comment>
<dbReference type="InterPro" id="IPR041469">
    <property type="entry name" value="Subtilisin-like_FN3"/>
</dbReference>
<dbReference type="CDD" id="cd04852">
    <property type="entry name" value="Peptidases_S8_3"/>
    <property type="match status" value="1"/>
</dbReference>
<dbReference type="InterPro" id="IPR036852">
    <property type="entry name" value="Peptidase_S8/S53_dom_sf"/>
</dbReference>
<dbReference type="Gene3D" id="2.60.120.380">
    <property type="match status" value="1"/>
</dbReference>
<comment type="similarity">
    <text evidence="2 9 10">Belongs to the peptidase S8 family.</text>
</comment>
<evidence type="ECO:0000259" key="14">
    <source>
        <dbReference type="Pfam" id="PF05922"/>
    </source>
</evidence>
<keyword evidence="3 9" id="KW-0645">Protease</keyword>
<evidence type="ECO:0000313" key="17">
    <source>
        <dbReference type="Proteomes" id="UP000239485"/>
    </source>
</evidence>
<dbReference type="CDD" id="cd02120">
    <property type="entry name" value="PA_subtilisin_like"/>
    <property type="match status" value="1"/>
</dbReference>
<keyword evidence="5 9" id="KW-0378">Hydrolase</keyword>
<evidence type="ECO:0000256" key="10">
    <source>
        <dbReference type="RuleBase" id="RU003355"/>
    </source>
</evidence>
<comment type="caution">
    <text evidence="16">The sequence shown here is derived from an EMBL/GenBank/DDBJ whole genome shotgun (WGS) entry which is preliminary data.</text>
</comment>
<dbReference type="Pfam" id="PF00082">
    <property type="entry name" value="Peptidase_S8"/>
    <property type="match status" value="1"/>
</dbReference>
<dbReference type="InterPro" id="IPR015500">
    <property type="entry name" value="Peptidase_S8_subtilisin-rel"/>
</dbReference>
<evidence type="ECO:0000313" key="16">
    <source>
        <dbReference type="EMBL" id="PPK97339.1"/>
    </source>
</evidence>
<evidence type="ECO:0000256" key="2">
    <source>
        <dbReference type="ARBA" id="ARBA00011073"/>
    </source>
</evidence>
<feature type="domain" description="Peptidase S8/S53" evidence="12">
    <location>
        <begin position="170"/>
        <end position="641"/>
    </location>
</feature>
<sequence length="996" mass="102928">MVAIAWGAGALLAAAPLTSAAASPADPAPREVPVLSSFEDGHYVVTLTGAPLAEYQGGVAGIPVPKAAPDGRPNMKGPVARQYRRHLERRQSDVAASVGASPDQRYTVALNGFAAELSAVQAQKLAGHPGVLSVVPDTLRQVQTTTTPEYLGLTGSAGVWAELGGQARAGEGVVVGILDTGLWPENPAFAGAELPEGPTPGKPFLAHRGEDGRIVQQKRDGGTFTGVCEEGERWSETTCSTKVIGARYFAEGFLRNVDEEDLVEVEYLSPRDGHGHGSHTAATAAGKDNIPVVLEGEDFGSTSGMAPGASLAVYKVCWTATAASGCATSDSVAAIDAAVEDGVDVINYSIGGGAATTVADPVELAFLSAASAGIFVATSAGNAGPEASTLDHASPWLTTVAAATAVPREGTVLLGDGRRFVGGRLSGRPMPAAPLVLSTDVKTEKAKEADARLCKPGTLDPAEARGKVVLCYRGENPRVEKSAEVARAGGVGMVLVNPTPSSVDADVHLVPTVHLDAAAGKEVVAYAEQPGATVAFEGGNTTGIVTPTPQIAGFSSRGPTLASDGDVLKPDIAAPGVGILAAVAPQPGNGENDFGGMSGTSMASPHIAGLAALIFHRYPNWSPMAVKSAMMTTARDLVRADGTPERDAFAGGAGFVAPRRFLDPGLVYDSGPEEWIAFMEGSGIDTGTGLGAIDPSDLNQPSIAIGELVGTQTVTRRVTAVSPGLYFARASVPGMRVRVSPSVLHFNAPGETKTFKVTFTTTRKAELAEYAGGFLTWRGAGTTVRSPIAVRPLPLDAPEEVRGSGAEGSVTVPVAAGTTGEVELDPLGMVPGDVERGRLERNGTRFWDVDIEPGTEFARFEVLAEDQRGDFDLALFRLGDDGEEELVRISASASADERIDLVAPEPGTYMVLVMNFANPPGQSSNGFEQATFLVNSASVEGSLEVEPNPLALTSGRVSTYEASWSGLDPEQRYLGIVDYVLEDSEIPLPPTVVAVG</sequence>
<keyword evidence="17" id="KW-1185">Reference proteome</keyword>
<feature type="chain" id="PRO_5015722289" evidence="11">
    <location>
        <begin position="22"/>
        <end position="996"/>
    </location>
</feature>
<keyword evidence="4 11" id="KW-0732">Signal</keyword>
<dbReference type="InterPro" id="IPR010259">
    <property type="entry name" value="S8pro/Inhibitor_I9"/>
</dbReference>
<evidence type="ECO:0000259" key="12">
    <source>
        <dbReference type="Pfam" id="PF00082"/>
    </source>
</evidence>
<evidence type="ECO:0000256" key="7">
    <source>
        <dbReference type="ARBA" id="ARBA00023180"/>
    </source>
</evidence>
<dbReference type="PROSITE" id="PS00138">
    <property type="entry name" value="SUBTILASE_SER"/>
    <property type="match status" value="1"/>
</dbReference>
<dbReference type="Gene3D" id="3.40.50.200">
    <property type="entry name" value="Peptidase S8/S53 domain"/>
    <property type="match status" value="1"/>
</dbReference>
<feature type="active site" description="Charge relay system" evidence="8 9">
    <location>
        <position position="276"/>
    </location>
</feature>
<keyword evidence="7" id="KW-0325">Glycoprotein</keyword>
<dbReference type="Gene3D" id="2.60.40.2310">
    <property type="match status" value="1"/>
</dbReference>
<gene>
    <name evidence="16" type="ORF">CLV92_104160</name>
</gene>
<evidence type="ECO:0000259" key="13">
    <source>
        <dbReference type="Pfam" id="PF02225"/>
    </source>
</evidence>
<evidence type="ECO:0000256" key="8">
    <source>
        <dbReference type="PIRSR" id="PIRSR615500-1"/>
    </source>
</evidence>
<evidence type="ECO:0000256" key="6">
    <source>
        <dbReference type="ARBA" id="ARBA00022825"/>
    </source>
</evidence>
<evidence type="ECO:0000256" key="9">
    <source>
        <dbReference type="PROSITE-ProRule" id="PRU01240"/>
    </source>
</evidence>
<evidence type="ECO:0000259" key="15">
    <source>
        <dbReference type="Pfam" id="PF17766"/>
    </source>
</evidence>
<feature type="domain" description="Inhibitor I9" evidence="14">
    <location>
        <begin position="91"/>
        <end position="142"/>
    </location>
</feature>